<dbReference type="InterPro" id="IPR014710">
    <property type="entry name" value="RmlC-like_jellyroll"/>
</dbReference>
<evidence type="ECO:0000256" key="1">
    <source>
        <dbReference type="ARBA" id="ARBA00008416"/>
    </source>
</evidence>
<dbReference type="InterPro" id="IPR012093">
    <property type="entry name" value="Pirin"/>
</dbReference>
<dbReference type="EMBL" id="JBIGHY010000004">
    <property type="protein sequence ID" value="MFG6414979.1"/>
    <property type="molecule type" value="Genomic_DNA"/>
</dbReference>
<evidence type="ECO:0000256" key="2">
    <source>
        <dbReference type="RuleBase" id="RU003457"/>
    </source>
</evidence>
<dbReference type="SUPFAM" id="SSF51182">
    <property type="entry name" value="RmlC-like cupins"/>
    <property type="match status" value="1"/>
</dbReference>
<comment type="caution">
    <text evidence="4">The sequence shown here is derived from an EMBL/GenBank/DDBJ whole genome shotgun (WGS) entry which is preliminary data.</text>
</comment>
<reference evidence="4 5" key="1">
    <citation type="submission" date="2024-09" db="EMBL/GenBank/DDBJ databases">
        <title>Novel species of the genus Pelomonas and Roseateles isolated from streams.</title>
        <authorList>
            <person name="Lu H."/>
        </authorList>
    </citation>
    <scope>NUCLEOTIDE SEQUENCE [LARGE SCALE GENOMIC DNA]</scope>
    <source>
        <strain evidence="4 5">DC23W</strain>
    </source>
</reference>
<protein>
    <submittedName>
        <fullName evidence="4">Pirin family protein</fullName>
    </submittedName>
</protein>
<dbReference type="PIRSF" id="PIRSF006232">
    <property type="entry name" value="Pirin"/>
    <property type="match status" value="1"/>
</dbReference>
<dbReference type="PANTHER" id="PTHR13903">
    <property type="entry name" value="PIRIN-RELATED"/>
    <property type="match status" value="1"/>
</dbReference>
<organism evidence="4 5">
    <name type="scientific">Pelomonas dachongensis</name>
    <dbReference type="NCBI Taxonomy" id="3299029"/>
    <lineage>
        <taxon>Bacteria</taxon>
        <taxon>Pseudomonadati</taxon>
        <taxon>Pseudomonadota</taxon>
        <taxon>Betaproteobacteria</taxon>
        <taxon>Burkholderiales</taxon>
        <taxon>Sphaerotilaceae</taxon>
        <taxon>Roseateles</taxon>
    </lineage>
</organism>
<dbReference type="Pfam" id="PF02678">
    <property type="entry name" value="Pirin"/>
    <property type="match status" value="1"/>
</dbReference>
<dbReference type="InterPro" id="IPR011051">
    <property type="entry name" value="RmlC_Cupin_sf"/>
</dbReference>
<name>A0ABW7ENS9_9BURK</name>
<proteinExistence type="inferred from homology"/>
<accession>A0ABW7ENS9</accession>
<evidence type="ECO:0000313" key="5">
    <source>
        <dbReference type="Proteomes" id="UP001606300"/>
    </source>
</evidence>
<evidence type="ECO:0000313" key="4">
    <source>
        <dbReference type="EMBL" id="MFG6414979.1"/>
    </source>
</evidence>
<gene>
    <name evidence="4" type="ORF">ACG02S_13855</name>
</gene>
<dbReference type="PANTHER" id="PTHR13903:SF8">
    <property type="entry name" value="PIRIN"/>
    <property type="match status" value="1"/>
</dbReference>
<feature type="domain" description="Pirin N-terminal" evidence="3">
    <location>
        <begin position="41"/>
        <end position="129"/>
    </location>
</feature>
<dbReference type="RefSeq" id="WP_394471041.1">
    <property type="nucleotide sequence ID" value="NZ_JBIGHY010000004.1"/>
</dbReference>
<dbReference type="Proteomes" id="UP001606300">
    <property type="component" value="Unassembled WGS sequence"/>
</dbReference>
<dbReference type="InterPro" id="IPR003829">
    <property type="entry name" value="Pirin_N_dom"/>
</dbReference>
<keyword evidence="5" id="KW-1185">Reference proteome</keyword>
<evidence type="ECO:0000259" key="3">
    <source>
        <dbReference type="Pfam" id="PF02678"/>
    </source>
</evidence>
<comment type="similarity">
    <text evidence="1 2">Belongs to the pirin family.</text>
</comment>
<dbReference type="Gene3D" id="2.60.120.10">
    <property type="entry name" value="Jelly Rolls"/>
    <property type="match status" value="1"/>
</dbReference>
<sequence>MSTQPALTALVVPPRVPRAIVHRTRGTTHGPITRLMNPGDLGEALKPFIFLDLVNFDSRHGSPRFGMHPHSGIATLTFMFQGDVRYADSTGQADVLPEGGVEWMQAGGGVWHTGEVVGDRPSQGFQLWVALPAALESAPAFSQYVAPTEVPQVGPVRVLLGQYGTAQSVIRAPSAMTYLSVTLAAGERWRYTPPAGQTVAWVAVASGRLLSSEPIATGELVSFATSETSIDFIAETDTRFVLGSAVPHPHSLVIGTYCVHTSALALARGEAEIRRIRQSLPVAVSVS</sequence>